<evidence type="ECO:0000313" key="5">
    <source>
        <dbReference type="Proteomes" id="UP000676776"/>
    </source>
</evidence>
<evidence type="ECO:0000259" key="3">
    <source>
        <dbReference type="Pfam" id="PF18962"/>
    </source>
</evidence>
<dbReference type="InterPro" id="IPR026444">
    <property type="entry name" value="Secre_tail"/>
</dbReference>
<evidence type="ECO:0000256" key="1">
    <source>
        <dbReference type="ARBA" id="ARBA00022729"/>
    </source>
</evidence>
<evidence type="ECO:0000313" key="4">
    <source>
        <dbReference type="EMBL" id="MBO3117810.1"/>
    </source>
</evidence>
<reference evidence="4 5" key="1">
    <citation type="submission" date="2021-03" db="EMBL/GenBank/DDBJ databases">
        <title>Winogradskyella sp. nov., isolated from costal sediment.</title>
        <authorList>
            <person name="Gao C."/>
        </authorList>
    </citation>
    <scope>NUCLEOTIDE SEQUENCE [LARGE SCALE GENOMIC DNA]</scope>
    <source>
        <strain evidence="4 5">DF17</strain>
    </source>
</reference>
<organism evidence="4 5">
    <name type="scientific">Winogradskyella pelagia</name>
    <dbReference type="NCBI Taxonomy" id="2819984"/>
    <lineage>
        <taxon>Bacteria</taxon>
        <taxon>Pseudomonadati</taxon>
        <taxon>Bacteroidota</taxon>
        <taxon>Flavobacteriia</taxon>
        <taxon>Flavobacteriales</taxon>
        <taxon>Flavobacteriaceae</taxon>
        <taxon>Winogradskyella</taxon>
    </lineage>
</organism>
<proteinExistence type="predicted"/>
<dbReference type="RefSeq" id="WP_208155167.1">
    <property type="nucleotide sequence ID" value="NZ_JAGEVF010000013.1"/>
</dbReference>
<keyword evidence="1 2" id="KW-0732">Signal</keyword>
<name>A0ABS3T4Z0_9FLAO</name>
<dbReference type="EMBL" id="JAGEVF010000013">
    <property type="protein sequence ID" value="MBO3117810.1"/>
    <property type="molecule type" value="Genomic_DNA"/>
</dbReference>
<dbReference type="Pfam" id="PF18962">
    <property type="entry name" value="Por_Secre_tail"/>
    <property type="match status" value="1"/>
</dbReference>
<gene>
    <name evidence="4" type="ORF">J4050_13720</name>
</gene>
<dbReference type="Gene3D" id="2.60.120.260">
    <property type="entry name" value="Galactose-binding domain-like"/>
    <property type="match status" value="1"/>
</dbReference>
<comment type="caution">
    <text evidence="4">The sequence shown here is derived from an EMBL/GenBank/DDBJ whole genome shotgun (WGS) entry which is preliminary data.</text>
</comment>
<evidence type="ECO:0000256" key="2">
    <source>
        <dbReference type="SAM" id="SignalP"/>
    </source>
</evidence>
<sequence length="1789" mass="186023">MKIRLLFLFLIVYALFLPQGVSAQTTDTGQQPSLVLPGTQATITPQQVRQLGEASVNNGFSENTGTFVLDFEGLGDLDLPLDFYNGGLSDQGFSGPNFGISFNADAIALIDSDEGGSGNIANEPSPSTGFIFLGSDSTPILNLPAGFETGFSFFYCAINFASEVQVYDGLDGTGNLLGSAVLPITPSLGLGDPNGAFDNFQEVSIPFSGIAKSIVFGGAENQVVFDDITFGNIVAGCDAFAGSILFDDQSTQFEGCAGTGDLAAINVVEDGQPVGENTGWIITDAADGTILGLPTAPPFDLSAAPAGTCNIYKIAYENDLTGLMMQGNIANLDGCFDLSEPISVVRLEGDVCAPEPCTISNTTLVSTLCVGADNLLVTVSFDVTNGSGSYELIDVDTDTAIGTLTAAETATGLTIEGTVPRPTTAGTAINVKVVDTAVSSGTTELAVNGGFETGDFTGWSQFPSPSGSQTIDGSNPSEGNFAANVFNDEPASASVLKNANIGIGTVNPGDEITISFDIRGSGANGGVGFAEFFSEIDGGGVSSADLLGGAPLPLNADPNVWTPLSFTVTAGPDVSAGVSFQVVAVTGGVEGSQSNLFIDNLSITVEAESAQCMGDPIEVALPYTEVTFTGPGDQEVNSGELTGLGGGLPVGGVYSGTGVTDDGNGETYSFDTAFLDGGPVTITYSFTDANGCTYSASDEVGLLQSGPDNDLCADATLIACGDTISGSTADATFDDVGTCGTSNTANGVWYRFVGIDGEATISTCGTANFDTKISVFTGVCDDLTCVDGNDDGTGCADFTSELTIATTAGVEYYVLVHGFGTGSGDFDLSLICVDPCDGDTEAPEITMEAQNESVDCGSDDIEGAFEAWLANNGGAEATDANGVTWSNNACSENTFTVDEFANWIGFIARLDAGGGFIGGEPAPLSAITSEVGPGNQMTLQPSLSQPFDPNVTIEGITYVEDPSLVGQELTFTGNTLSNSLDSGYNAVAFIRIFTASFDFRDVVTMPLMAGESFSLTYDVATIPDAGIVQYGFIVSGPGALGADSGSLGTVVVEGVDTACVPFNNVCGESTEITFTATDACGQSSSTTATFSLEEPTPCTGDVVTVSITFDNFPEETSWAILDGDGLEVASGGPYGDEPDGSTFMEDICLEEGCYDFIIFDAFGDGICCSFGEGSYSVTDSNGAILASGGEFGSDETTNFCISGGCDVNAPSVWTGDIDSDWTNAANWLDSAAPGLSTNGEITIPMVSSNNYPVLTVGQDLYINECSTVTVESNASLTVNANVVVNNDGMVTNNGSVTFESDETGTAYIGSGSGMFVGDFTVERFIPAKRAYRQLSPAVTTSTPISDNWQQDTHITGPAGNTDGFDVTETGNPSAYIFDNVVYDYIQLANTNATNLIPGTMYHILVRGDRNTDLTNNNATPSITTLRATGELTADNNGSQTIAVNVPDQRFIAVGNPFQAQVDMNEVLTTDATNISPNFYWVWDPTLGERGAYTAILAADGTASVGDSDANQYLQAGQAGWVYTEAAGESSVSFTQSSKYIGMETDVFRNSSNVSSLGKLRLSLYESNALANNETAADGVLIMFDANGNNAVDANDALNITNLDENFAIDNNGDLLSIENRAQPQDQDEIQLEVNTYRNTNYTIVAEGIAMQDATAFLLDQYTGSLTEIPQTGSVSYTYTVDLNVTESVSGDRFKIVFEANSLSVGSQDLEDLLLYPNPNTGIFFINVPVGMDDLDVTIYSVLGVKVYNESGFSAGQNITIDTNRMLSPGSYLVELSSNGKTTTKKLIIN</sequence>
<accession>A0ABS3T4Z0</accession>
<keyword evidence="5" id="KW-1185">Reference proteome</keyword>
<feature type="chain" id="PRO_5047368474" evidence="2">
    <location>
        <begin position="24"/>
        <end position="1789"/>
    </location>
</feature>
<dbReference type="NCBIfam" id="TIGR04183">
    <property type="entry name" value="Por_Secre_tail"/>
    <property type="match status" value="1"/>
</dbReference>
<feature type="signal peptide" evidence="2">
    <location>
        <begin position="1"/>
        <end position="23"/>
    </location>
</feature>
<protein>
    <submittedName>
        <fullName evidence="4">T9SS type A sorting domain-containing protein</fullName>
    </submittedName>
</protein>
<feature type="domain" description="Secretion system C-terminal sorting" evidence="3">
    <location>
        <begin position="1714"/>
        <end position="1788"/>
    </location>
</feature>
<dbReference type="Proteomes" id="UP000676776">
    <property type="component" value="Unassembled WGS sequence"/>
</dbReference>